<comment type="caution">
    <text evidence="1">The sequence shown here is derived from an EMBL/GenBank/DDBJ whole genome shotgun (WGS) entry which is preliminary data.</text>
</comment>
<evidence type="ECO:0000313" key="2">
    <source>
        <dbReference type="Proteomes" id="UP000663879"/>
    </source>
</evidence>
<dbReference type="Proteomes" id="UP000663879">
    <property type="component" value="Unassembled WGS sequence"/>
</dbReference>
<feature type="non-terminal residue" evidence="1">
    <location>
        <position position="1"/>
    </location>
</feature>
<keyword evidence="2" id="KW-1185">Reference proteome</keyword>
<name>A0A814G6V5_9BILA</name>
<proteinExistence type="predicted"/>
<organism evidence="1 2">
    <name type="scientific">Brachionus calyciflorus</name>
    <dbReference type="NCBI Taxonomy" id="104777"/>
    <lineage>
        <taxon>Eukaryota</taxon>
        <taxon>Metazoa</taxon>
        <taxon>Spiralia</taxon>
        <taxon>Gnathifera</taxon>
        <taxon>Rotifera</taxon>
        <taxon>Eurotatoria</taxon>
        <taxon>Monogononta</taxon>
        <taxon>Pseudotrocha</taxon>
        <taxon>Ploima</taxon>
        <taxon>Brachionidae</taxon>
        <taxon>Brachionus</taxon>
    </lineage>
</organism>
<reference evidence="1" key="1">
    <citation type="submission" date="2021-02" db="EMBL/GenBank/DDBJ databases">
        <authorList>
            <person name="Nowell W R."/>
        </authorList>
    </citation>
    <scope>NUCLEOTIDE SEQUENCE</scope>
    <source>
        <strain evidence="1">Ploen Becks lab</strain>
    </source>
</reference>
<evidence type="ECO:0000313" key="1">
    <source>
        <dbReference type="EMBL" id="CAF0992083.1"/>
    </source>
</evidence>
<dbReference type="AlphaFoldDB" id="A0A814G6V5"/>
<protein>
    <submittedName>
        <fullName evidence="1">Uncharacterized protein</fullName>
    </submittedName>
</protein>
<sequence>TNSMRTFFNGEKIKNIDNNSDFKSNAKKEGFKVFVKRDGIDILDT</sequence>
<accession>A0A814G6V5</accession>
<gene>
    <name evidence="1" type="ORF">OXX778_LOCUS15966</name>
</gene>
<dbReference type="EMBL" id="CAJNOC010003649">
    <property type="protein sequence ID" value="CAF0992083.1"/>
    <property type="molecule type" value="Genomic_DNA"/>
</dbReference>